<dbReference type="GO" id="GO:0110155">
    <property type="term" value="P:NAD-cap decapping"/>
    <property type="evidence" value="ECO:0007669"/>
    <property type="project" value="TreeGrafter"/>
</dbReference>
<dbReference type="GO" id="GO:0005634">
    <property type="term" value="C:nucleus"/>
    <property type="evidence" value="ECO:0007669"/>
    <property type="project" value="UniProtKB-SubCell"/>
</dbReference>
<accession>A0A1S3K0L4</accession>
<keyword evidence="2" id="KW-0694">RNA-binding</keyword>
<organism evidence="5 6">
    <name type="scientific">Lingula anatina</name>
    <name type="common">Brachiopod</name>
    <name type="synonym">Lingula unguis</name>
    <dbReference type="NCBI Taxonomy" id="7574"/>
    <lineage>
        <taxon>Eukaryota</taxon>
        <taxon>Metazoa</taxon>
        <taxon>Spiralia</taxon>
        <taxon>Lophotrochozoa</taxon>
        <taxon>Brachiopoda</taxon>
        <taxon>Linguliformea</taxon>
        <taxon>Lingulata</taxon>
        <taxon>Lingulida</taxon>
        <taxon>Linguloidea</taxon>
        <taxon>Lingulidae</taxon>
        <taxon>Lingula</taxon>
    </lineage>
</organism>
<proteinExistence type="inferred from homology"/>
<dbReference type="InParanoid" id="A0A1S3K0L4"/>
<dbReference type="GO" id="GO:0004518">
    <property type="term" value="F:nuclease activity"/>
    <property type="evidence" value="ECO:0007669"/>
    <property type="project" value="UniProtKB-KW"/>
</dbReference>
<feature type="region of interest" description="Disordered" evidence="3">
    <location>
        <begin position="1"/>
        <end position="30"/>
    </location>
</feature>
<feature type="domain" description="RAI1-like" evidence="4">
    <location>
        <begin position="47"/>
        <end position="384"/>
    </location>
</feature>
<dbReference type="STRING" id="7574.A0A1S3K0L4"/>
<evidence type="ECO:0000313" key="5">
    <source>
        <dbReference type="Proteomes" id="UP000085678"/>
    </source>
</evidence>
<dbReference type="GO" id="GO:0005829">
    <property type="term" value="C:cytosol"/>
    <property type="evidence" value="ECO:0007669"/>
    <property type="project" value="TreeGrafter"/>
</dbReference>
<dbReference type="PANTHER" id="PTHR12395:SF9">
    <property type="entry name" value="DECAPPING AND EXORIBONUCLEASE PROTEIN"/>
    <property type="match status" value="1"/>
</dbReference>
<dbReference type="KEGG" id="lak:106177617"/>
<comment type="similarity">
    <text evidence="1 2">Belongs to the DXO/Dom3Z family.</text>
</comment>
<dbReference type="OMA" id="VVTWRGH"/>
<evidence type="ECO:0000313" key="6">
    <source>
        <dbReference type="RefSeq" id="XP_013415909.1"/>
    </source>
</evidence>
<dbReference type="EC" id="3.6.1.-" evidence="2"/>
<feature type="compositionally biased region" description="Basic and acidic residues" evidence="3">
    <location>
        <begin position="1"/>
        <end position="12"/>
    </location>
</feature>
<dbReference type="GO" id="GO:0000166">
    <property type="term" value="F:nucleotide binding"/>
    <property type="evidence" value="ECO:0007669"/>
    <property type="project" value="UniProtKB-KW"/>
</dbReference>
<dbReference type="InterPro" id="IPR039039">
    <property type="entry name" value="RAI1-like_fam"/>
</dbReference>
<comment type="cofactor">
    <cofactor evidence="2">
        <name>a divalent metal cation</name>
        <dbReference type="ChEBI" id="CHEBI:60240"/>
    </cofactor>
</comment>
<sequence length="403" mass="47634">MKRHAEEQDEHLHKARKSENTSSPHGRPAAFRVHPATRFEGKFPFYRQPKDIGCFSLDADRFFYNDKSQLKWLYMPENVNKVNFNLRHGYKVFRKRDDSVKDYIDDLLRWILVNRKKFLLPGQDEVCDGAFPPNLHTDFVCWRGLLTKLLCTPYENKDGWLIGVTKFNGTYYMCEYDTPEKIAERETMSERQDEMCYWGYKFEQHMVAAKPDSQPDTCVPVSNYEAFCLVVRGRLKEHSLVFAGETDCYDTKEKCYVELKTSREIYQPNQDRNFKRFKLIKWWAQSFLPAVPKVICGFRDDDGVVRQLKTYRTLDMPNIAKDIPNPWDPAVCMNFCDQFLTFVKQVVRKDDPKIVYMFKWYPRQDITWTEHPQDSKFTFLPSWFTDPDQQGNSGSKLETSASS</sequence>
<evidence type="ECO:0000256" key="3">
    <source>
        <dbReference type="SAM" id="MobiDB-lite"/>
    </source>
</evidence>
<keyword evidence="2" id="KW-0479">Metal-binding</keyword>
<reference evidence="6" key="1">
    <citation type="submission" date="2025-08" db="UniProtKB">
        <authorList>
            <consortium name="RefSeq"/>
        </authorList>
    </citation>
    <scope>IDENTIFICATION</scope>
    <source>
        <tissue evidence="6">Gonads</tissue>
    </source>
</reference>
<keyword evidence="2" id="KW-0540">Nuclease</keyword>
<name>A0A1S3K0L4_LINAN</name>
<gene>
    <name evidence="6" type="primary">LOC106177617</name>
</gene>
<dbReference type="RefSeq" id="XP_013415909.1">
    <property type="nucleotide sequence ID" value="XM_013560455.1"/>
</dbReference>
<dbReference type="OrthoDB" id="10051938at2759"/>
<dbReference type="Proteomes" id="UP000085678">
    <property type="component" value="Unplaced"/>
</dbReference>
<keyword evidence="5" id="KW-1185">Reference proteome</keyword>
<dbReference type="InterPro" id="IPR013961">
    <property type="entry name" value="RAI1"/>
</dbReference>
<keyword evidence="2" id="KW-0539">Nucleus</keyword>
<dbReference type="FunCoup" id="A0A1S3K0L4">
    <property type="interactions" value="1106"/>
</dbReference>
<keyword evidence="2" id="KW-0547">Nucleotide-binding</keyword>
<dbReference type="Pfam" id="PF08652">
    <property type="entry name" value="RAI1"/>
    <property type="match status" value="1"/>
</dbReference>
<dbReference type="GO" id="GO:0003723">
    <property type="term" value="F:RNA binding"/>
    <property type="evidence" value="ECO:0007669"/>
    <property type="project" value="UniProtKB-KW"/>
</dbReference>
<dbReference type="GeneID" id="106177617"/>
<protein>
    <recommendedName>
        <fullName evidence="2">Decapping nuclease</fullName>
        <ecNumber evidence="2">3.6.1.-</ecNumber>
    </recommendedName>
</protein>
<dbReference type="GO" id="GO:0000956">
    <property type="term" value="P:nuclear-transcribed mRNA catabolic process"/>
    <property type="evidence" value="ECO:0007669"/>
    <property type="project" value="TreeGrafter"/>
</dbReference>
<evidence type="ECO:0000256" key="2">
    <source>
        <dbReference type="RuleBase" id="RU367113"/>
    </source>
</evidence>
<evidence type="ECO:0000259" key="4">
    <source>
        <dbReference type="Pfam" id="PF08652"/>
    </source>
</evidence>
<dbReference type="GO" id="GO:0046872">
    <property type="term" value="F:metal ion binding"/>
    <property type="evidence" value="ECO:0007669"/>
    <property type="project" value="UniProtKB-KW"/>
</dbReference>
<dbReference type="PANTHER" id="PTHR12395">
    <property type="entry name" value="DOM-3 RELATED"/>
    <property type="match status" value="1"/>
</dbReference>
<dbReference type="GO" id="GO:0034353">
    <property type="term" value="F:mRNA 5'-diphosphatase activity"/>
    <property type="evidence" value="ECO:0007669"/>
    <property type="project" value="TreeGrafter"/>
</dbReference>
<feature type="region of interest" description="Disordered" evidence="3">
    <location>
        <begin position="384"/>
        <end position="403"/>
    </location>
</feature>
<comment type="function">
    <text evidence="2">Decapping enzyme for NAD-capped RNAs: specifically hydrolyzes the nicotinamide adenine dinucleotide (NAD) cap from a subset of RNAs by removing the entire NAD moiety from the 5'-end of an NAD-capped RNA.</text>
</comment>
<evidence type="ECO:0000256" key="1">
    <source>
        <dbReference type="ARBA" id="ARBA00006562"/>
    </source>
</evidence>
<feature type="compositionally biased region" description="Polar residues" evidence="3">
    <location>
        <begin position="387"/>
        <end position="403"/>
    </location>
</feature>
<keyword evidence="2" id="KW-0378">Hydrolase</keyword>
<comment type="subcellular location">
    <subcellularLocation>
        <location evidence="2">Nucleus</location>
    </subcellularLocation>
</comment>
<dbReference type="AlphaFoldDB" id="A0A1S3K0L4"/>